<sequence length="257" mass="27516">MQTGQEVAGLWQISTTKHTTVGWASCRTRYLKQSKRTALLLQVAFDKPEHLALLAQMKEFADIIEIGTPLLKRLGLSAITTARELCPEVMVLADTKTVDGGQLEADMVFGAGAAFMTVLSCASSATHEAVGKRAAAFGATIVVDTITEAGKAELLPLNAVFPESFGYVAVHSPTDARLAGNISTSHIDAVRKMHDRGFLVSLAGGIGPDTLEAVIAVEPEILVVGSAITESASPKEVARWIRDRLPNPGRGWPWDRR</sequence>
<evidence type="ECO:0000256" key="1">
    <source>
        <dbReference type="ARBA" id="ARBA00023239"/>
    </source>
</evidence>
<proteinExistence type="predicted"/>
<dbReference type="InterPro" id="IPR011060">
    <property type="entry name" value="RibuloseP-bd_barrel"/>
</dbReference>
<gene>
    <name evidence="3" type="ORF">MES5069_40127</name>
</gene>
<evidence type="ECO:0000313" key="3">
    <source>
        <dbReference type="EMBL" id="CAH2403845.1"/>
    </source>
</evidence>
<comment type="caution">
    <text evidence="3">The sequence shown here is derived from an EMBL/GenBank/DDBJ whole genome shotgun (WGS) entry which is preliminary data.</text>
</comment>
<dbReference type="InterPro" id="IPR001754">
    <property type="entry name" value="OMPdeCOase_dom"/>
</dbReference>
<dbReference type="Gene3D" id="3.20.20.70">
    <property type="entry name" value="Aldolase class I"/>
    <property type="match status" value="1"/>
</dbReference>
<dbReference type="PANTHER" id="PTHR35039:SF3">
    <property type="entry name" value="3-KETO-L-GULONATE-6-PHOSPHATE DECARBOXYLASE SGBH-RELATED"/>
    <property type="match status" value="1"/>
</dbReference>
<evidence type="ECO:0000259" key="2">
    <source>
        <dbReference type="SMART" id="SM00934"/>
    </source>
</evidence>
<evidence type="ECO:0000313" key="4">
    <source>
        <dbReference type="Proteomes" id="UP001153050"/>
    </source>
</evidence>
<keyword evidence="1 3" id="KW-0456">Lyase</keyword>
<dbReference type="PANTHER" id="PTHR35039">
    <property type="entry name" value="3-KETO-L-GULONATE-6-PHOSPHATE DECARBOXYLASE SGBH-RELATED"/>
    <property type="match status" value="1"/>
</dbReference>
<accession>A0ABM9E415</accession>
<dbReference type="InterPro" id="IPR013785">
    <property type="entry name" value="Aldolase_TIM"/>
</dbReference>
<name>A0ABM9E415_9HYPH</name>
<dbReference type="Pfam" id="PF00215">
    <property type="entry name" value="OMPdecase"/>
    <property type="match status" value="1"/>
</dbReference>
<dbReference type="SUPFAM" id="SSF51366">
    <property type="entry name" value="Ribulose-phoshate binding barrel"/>
    <property type="match status" value="1"/>
</dbReference>
<organism evidence="3 4">
    <name type="scientific">Mesorhizobium escarrei</name>
    <dbReference type="NCBI Taxonomy" id="666018"/>
    <lineage>
        <taxon>Bacteria</taxon>
        <taxon>Pseudomonadati</taxon>
        <taxon>Pseudomonadota</taxon>
        <taxon>Alphaproteobacteria</taxon>
        <taxon>Hyphomicrobiales</taxon>
        <taxon>Phyllobacteriaceae</taxon>
        <taxon>Mesorhizobium</taxon>
    </lineage>
</organism>
<dbReference type="RefSeq" id="WP_254019773.1">
    <property type="nucleotide sequence ID" value="NZ_CAKXZT010000135.1"/>
</dbReference>
<dbReference type="EMBL" id="CAKXZT010000135">
    <property type="protein sequence ID" value="CAH2403845.1"/>
    <property type="molecule type" value="Genomic_DNA"/>
</dbReference>
<feature type="domain" description="Orotidine 5'-phosphate decarboxylase" evidence="2">
    <location>
        <begin position="40"/>
        <end position="241"/>
    </location>
</feature>
<reference evidence="3 4" key="1">
    <citation type="submission" date="2022-03" db="EMBL/GenBank/DDBJ databases">
        <authorList>
            <person name="Brunel B."/>
        </authorList>
    </citation>
    <scope>NUCLEOTIDE SEQUENCE [LARGE SCALE GENOMIC DNA]</scope>
    <source>
        <strain evidence="3">STM5069sample</strain>
    </source>
</reference>
<dbReference type="GO" id="GO:0016829">
    <property type="term" value="F:lyase activity"/>
    <property type="evidence" value="ECO:0007669"/>
    <property type="project" value="UniProtKB-KW"/>
</dbReference>
<keyword evidence="4" id="KW-1185">Reference proteome</keyword>
<dbReference type="SMART" id="SM00934">
    <property type="entry name" value="OMPdecase"/>
    <property type="match status" value="1"/>
</dbReference>
<dbReference type="Proteomes" id="UP001153050">
    <property type="component" value="Unassembled WGS sequence"/>
</dbReference>
<protein>
    <submittedName>
        <fullName evidence="3">D-arabino-3-hexulose 6-phosphate formaldehyde lyase</fullName>
    </submittedName>
</protein>